<sequence>MLIALYLDNSPFKDIDVRGIGREPLGINGTAFAALVLIHYLTKMYVDIRFILLSPYRCFLDNNKVQNIIVRDAKDAAQKAKESLVDILIINKYDIIKAHKTILELKLPTITWGENFYYKQEADLITNNEYVRANVFVGRQQYDRYIDDMVSLKSTFIYNIMPSEYLPLRAPTCGGGGGGGVVAYMGALVPAKGFHILASVWRDVLKEMPDAKLKVLGSHRLYDRDAVLGRYGLAEKEYEERFIPHLLNNNGKLLDSVRFYGVVGKEKYEILKNAAVGIPNPSGISETFCYCAVEMQAMGVPVVSIADYGLLDTIKNRKTGLLYKGNIHEFKQKIVKLLKDKELNNKLGFNGRRFVRENFSAEKLVPQWYRLLQDVLNNRRPQFIWPRDQYFKHKKWKKLIVRFLYNCKIIKYMSGLTYETCEY</sequence>
<dbReference type="AlphaFoldDB" id="A0A388TE90"/>
<evidence type="ECO:0000259" key="1">
    <source>
        <dbReference type="Pfam" id="PF00534"/>
    </source>
</evidence>
<gene>
    <name evidence="2" type="ORF">NO1_1475</name>
</gene>
<name>A0A388TE90_TERA1</name>
<keyword evidence="2" id="KW-0808">Transferase</keyword>
<keyword evidence="3" id="KW-1185">Reference proteome</keyword>
<accession>A0A388TE90</accession>
<dbReference type="GO" id="GO:0016757">
    <property type="term" value="F:glycosyltransferase activity"/>
    <property type="evidence" value="ECO:0007669"/>
    <property type="project" value="InterPro"/>
</dbReference>
<dbReference type="CDD" id="cd03801">
    <property type="entry name" value="GT4_PimA-like"/>
    <property type="match status" value="1"/>
</dbReference>
<evidence type="ECO:0000313" key="3">
    <source>
        <dbReference type="Proteomes" id="UP000269352"/>
    </source>
</evidence>
<dbReference type="SUPFAM" id="SSF53756">
    <property type="entry name" value="UDP-Glycosyltransferase/glycogen phosphorylase"/>
    <property type="match status" value="1"/>
</dbReference>
<feature type="domain" description="Glycosyl transferase family 1" evidence="1">
    <location>
        <begin position="181"/>
        <end position="353"/>
    </location>
</feature>
<evidence type="ECO:0000313" key="2">
    <source>
        <dbReference type="EMBL" id="GBR74267.1"/>
    </source>
</evidence>
<dbReference type="Pfam" id="PF00534">
    <property type="entry name" value="Glycos_transf_1"/>
    <property type="match status" value="1"/>
</dbReference>
<dbReference type="PANTHER" id="PTHR12526">
    <property type="entry name" value="GLYCOSYLTRANSFERASE"/>
    <property type="match status" value="1"/>
</dbReference>
<dbReference type="Gene3D" id="3.40.50.2000">
    <property type="entry name" value="Glycogen Phosphorylase B"/>
    <property type="match status" value="1"/>
</dbReference>
<proteinExistence type="predicted"/>
<dbReference type="PANTHER" id="PTHR12526:SF630">
    <property type="entry name" value="GLYCOSYLTRANSFERASE"/>
    <property type="match status" value="1"/>
</dbReference>
<protein>
    <submittedName>
        <fullName evidence="2">Glycosyl transferase GTB-type super family</fullName>
    </submittedName>
</protein>
<organism evidence="2 3">
    <name type="scientific">Termititenax aidoneus</name>
    <dbReference type="NCBI Taxonomy" id="2218524"/>
    <lineage>
        <taxon>Bacteria</taxon>
        <taxon>Bacillati</taxon>
        <taxon>Candidatus Margulisiibacteriota</taxon>
        <taxon>Candidatus Termititenacia</taxon>
        <taxon>Candidatus Termititenacales</taxon>
        <taxon>Candidatus Termititenacaceae</taxon>
        <taxon>Candidatus Termititenax</taxon>
    </lineage>
</organism>
<dbReference type="EMBL" id="BGZN01000037">
    <property type="protein sequence ID" value="GBR74267.1"/>
    <property type="molecule type" value="Genomic_DNA"/>
</dbReference>
<reference evidence="2 3" key="1">
    <citation type="journal article" date="2019" name="ISME J.">
        <title>Genome analyses of uncultured TG2/ZB3 bacteria in 'Margulisbacteria' specifically attached to ectosymbiotic spirochetes of protists in the termite gut.</title>
        <authorList>
            <person name="Utami Y.D."/>
            <person name="Kuwahara H."/>
            <person name="Igai K."/>
            <person name="Murakami T."/>
            <person name="Sugaya K."/>
            <person name="Morikawa T."/>
            <person name="Nagura Y."/>
            <person name="Yuki M."/>
            <person name="Deevong P."/>
            <person name="Inoue T."/>
            <person name="Kihara K."/>
            <person name="Lo N."/>
            <person name="Yamada A."/>
            <person name="Ohkuma M."/>
            <person name="Hongoh Y."/>
        </authorList>
    </citation>
    <scope>NUCLEOTIDE SEQUENCE [LARGE SCALE GENOMIC DNA]</scope>
    <source>
        <strain evidence="2">NkOx7-01</strain>
    </source>
</reference>
<comment type="caution">
    <text evidence="2">The sequence shown here is derived from an EMBL/GenBank/DDBJ whole genome shotgun (WGS) entry which is preliminary data.</text>
</comment>
<dbReference type="InterPro" id="IPR001296">
    <property type="entry name" value="Glyco_trans_1"/>
</dbReference>
<dbReference type="Proteomes" id="UP000269352">
    <property type="component" value="Unassembled WGS sequence"/>
</dbReference>